<evidence type="ECO:0000313" key="2">
    <source>
        <dbReference type="EMBL" id="KAF4696983.1"/>
    </source>
</evidence>
<feature type="region of interest" description="Disordered" evidence="1">
    <location>
        <begin position="258"/>
        <end position="323"/>
    </location>
</feature>
<feature type="compositionally biased region" description="Basic and acidic residues" evidence="1">
    <location>
        <begin position="1176"/>
        <end position="1186"/>
    </location>
</feature>
<protein>
    <submittedName>
        <fullName evidence="2">Uncharacterized protein</fullName>
    </submittedName>
</protein>
<feature type="compositionally biased region" description="Basic residues" evidence="1">
    <location>
        <begin position="735"/>
        <end position="754"/>
    </location>
</feature>
<feature type="region of interest" description="Disordered" evidence="1">
    <location>
        <begin position="1074"/>
        <end position="1095"/>
    </location>
</feature>
<feature type="region of interest" description="Disordered" evidence="1">
    <location>
        <begin position="729"/>
        <end position="813"/>
    </location>
</feature>
<sequence length="1233" mass="136716">MELYRCGSSSGMSDLISPSLRLLPDAVQLTNRTAIAVHLCILENGYCPEEPHVSRKESGEILLSVVPVNWLQEGVQVFTSRYRRRGGIGREVEVKMVPTGSGGVSVHACKIGVGDEKEIVSGVEVDAVRMDSLDTLRTKVDEMLAKFDPPAPVSVETTREGADQEYPDRRMDQEDENENPTTTMKCLHEFNRPPPPGKGFGGHRGGGFGGSFGGGFICPPTVGDAAGTASSVSHRSVLKRRAEAFTRLVGFAEASRDIDRMKKGKAAASEGADITAGASQVTRSMPNLHATSRCTTSASSAAPPKRRRPKPLRRRQSSSDFEMDVARKVTVMGRTISETDINRLGNPKVRVLAKIELSRRYKTFDKATLMSIPSQSRGFVDIKTLQRECVPARMADADESASRSSTSGAIGSARGMGRTPIRRRLDAAAARLSGSPSTPTNRHIRIRESVGPSGAVDYIGKNRSAVQWMGEEREKRMGSAFLSRHKSLGIFVPDSDADNGLGPVTEHFKIMGFPIRKLQIATPKSGVFESSEFRDDRQLAPQTDMSGRQLKLWQKQWLKFLSAASGLKIQSSILSGNVPTDVRLWRVFVIGIYVLRFKSSTRRFKLSRKRWSLAVNAYVRFLRPLWRMRRRVSAARLLRKLLTTTSQAGQLSLSVKRLLWNTRRLQRLWRQFHEDMRVTLRTEWIPAFIKAERQYLTELYQDNSQTEIVVKKPSQDLIEEWQDAWQRASFEGKGRSKGNRRKGSLQNRQGRRGTARISANARKSVKVNLNPSVPVTTYSPAQSGARRMSRVNQEPSRDLAAPQQQGGRRATAFRGGPRASVLMRSAGVRRGSLLGSEAEEMMASVSLAQLRARVDAATLHPALRFGLLSMEYCRRMRNKAISARKLVTSMNEALKRLRDWVLFSRMFHLDGQSASLLLVPSTDFNSGMHGDGNNTLVFTASSMMEFVRANHELYGTSAVATQRPESVSEGRRRPVVTLDVPGSETVKEDDPSCTGNKHSRRESIEQLEGILSTGVVTNLKECFALAKAYEDELWKEALKQEETHRDGLSEEVLRSVSSLNDDQKAILMEVLDGAEAPVVEPEESAASAELEEPDGEFDRQFIEVAARHEGISRCSMGDENDAMRESVDVRMHTLNASLSRKTFEALKASRDGEPPADSPSARPVSALEVLPPVDMTGRRRQDQRQSHLVEGLVTSRRSVNTPAENKAITIPVLPRGRVLEVVIHSTWGDPNLV</sequence>
<feature type="region of interest" description="Disordered" evidence="1">
    <location>
        <begin position="982"/>
        <end position="1001"/>
    </location>
</feature>
<evidence type="ECO:0000256" key="1">
    <source>
        <dbReference type="SAM" id="MobiDB-lite"/>
    </source>
</evidence>
<gene>
    <name evidence="2" type="ORF">FOZ60_013334</name>
</gene>
<dbReference type="Proteomes" id="UP000541610">
    <property type="component" value="Unassembled WGS sequence"/>
</dbReference>
<feature type="compositionally biased region" description="Low complexity" evidence="1">
    <location>
        <begin position="1074"/>
        <end position="1088"/>
    </location>
</feature>
<feature type="region of interest" description="Disordered" evidence="1">
    <location>
        <begin position="151"/>
        <end position="180"/>
    </location>
</feature>
<dbReference type="AlphaFoldDB" id="A0A7J6PLL5"/>
<organism evidence="2 3">
    <name type="scientific">Perkinsus olseni</name>
    <name type="common">Perkinsus atlanticus</name>
    <dbReference type="NCBI Taxonomy" id="32597"/>
    <lineage>
        <taxon>Eukaryota</taxon>
        <taxon>Sar</taxon>
        <taxon>Alveolata</taxon>
        <taxon>Perkinsozoa</taxon>
        <taxon>Perkinsea</taxon>
        <taxon>Perkinsida</taxon>
        <taxon>Perkinsidae</taxon>
        <taxon>Perkinsus</taxon>
    </lineage>
</organism>
<proteinExistence type="predicted"/>
<feature type="non-terminal residue" evidence="2">
    <location>
        <position position="1233"/>
    </location>
</feature>
<dbReference type="EMBL" id="JABANP010000006">
    <property type="protein sequence ID" value="KAF4696983.1"/>
    <property type="molecule type" value="Genomic_DNA"/>
</dbReference>
<feature type="compositionally biased region" description="Basic and acidic residues" evidence="1">
    <location>
        <begin position="157"/>
        <end position="172"/>
    </location>
</feature>
<comment type="caution">
    <text evidence="2">The sequence shown here is derived from an EMBL/GenBank/DDBJ whole genome shotgun (WGS) entry which is preliminary data.</text>
</comment>
<accession>A0A7J6PLL5</accession>
<feature type="region of interest" description="Disordered" evidence="1">
    <location>
        <begin position="1147"/>
        <end position="1186"/>
    </location>
</feature>
<feature type="compositionally biased region" description="Polar residues" evidence="1">
    <location>
        <begin position="767"/>
        <end position="782"/>
    </location>
</feature>
<dbReference type="OrthoDB" id="442167at2759"/>
<evidence type="ECO:0000313" key="3">
    <source>
        <dbReference type="Proteomes" id="UP000541610"/>
    </source>
</evidence>
<feature type="region of interest" description="Disordered" evidence="1">
    <location>
        <begin position="393"/>
        <end position="420"/>
    </location>
</feature>
<feature type="compositionally biased region" description="Low complexity" evidence="1">
    <location>
        <begin position="290"/>
        <end position="303"/>
    </location>
</feature>
<feature type="compositionally biased region" description="Basic residues" evidence="1">
    <location>
        <begin position="304"/>
        <end position="316"/>
    </location>
</feature>
<reference evidence="2 3" key="1">
    <citation type="submission" date="2020-04" db="EMBL/GenBank/DDBJ databases">
        <title>Perkinsus olseni comparative genomics.</title>
        <authorList>
            <person name="Bogema D.R."/>
        </authorList>
    </citation>
    <scope>NUCLEOTIDE SEQUENCE [LARGE SCALE GENOMIC DNA]</scope>
    <source>
        <strain evidence="2">00978-12</strain>
    </source>
</reference>
<name>A0A7J6PLL5_PEROL</name>